<dbReference type="Ensembl" id="ENSPTXT00000009648.1">
    <property type="protein sequence ID" value="ENSPTXP00000009332.1"/>
    <property type="gene ID" value="ENSPTXG00000006685.1"/>
</dbReference>
<reference evidence="1" key="2">
    <citation type="submission" date="2025-09" db="UniProtKB">
        <authorList>
            <consortium name="Ensembl"/>
        </authorList>
    </citation>
    <scope>IDENTIFICATION</scope>
</reference>
<reference evidence="1" key="1">
    <citation type="submission" date="2025-08" db="UniProtKB">
        <authorList>
            <consortium name="Ensembl"/>
        </authorList>
    </citation>
    <scope>IDENTIFICATION</scope>
</reference>
<dbReference type="AlphaFoldDB" id="A0A670YCB0"/>
<proteinExistence type="predicted"/>
<protein>
    <submittedName>
        <fullName evidence="1">Uncharacterized protein</fullName>
    </submittedName>
</protein>
<evidence type="ECO:0000313" key="1">
    <source>
        <dbReference type="Ensembl" id="ENSPTXP00000009332.1"/>
    </source>
</evidence>
<name>A0A670YCB0_PSETE</name>
<dbReference type="Proteomes" id="UP000472273">
    <property type="component" value="Unplaced"/>
</dbReference>
<accession>A0A670YCB0</accession>
<organism evidence="1 2">
    <name type="scientific">Pseudonaja textilis</name>
    <name type="common">Eastern brown snake</name>
    <dbReference type="NCBI Taxonomy" id="8673"/>
    <lineage>
        <taxon>Eukaryota</taxon>
        <taxon>Metazoa</taxon>
        <taxon>Chordata</taxon>
        <taxon>Craniata</taxon>
        <taxon>Vertebrata</taxon>
        <taxon>Euteleostomi</taxon>
        <taxon>Lepidosauria</taxon>
        <taxon>Squamata</taxon>
        <taxon>Bifurcata</taxon>
        <taxon>Unidentata</taxon>
        <taxon>Episquamata</taxon>
        <taxon>Toxicofera</taxon>
        <taxon>Serpentes</taxon>
        <taxon>Colubroidea</taxon>
        <taxon>Elapidae</taxon>
        <taxon>Hydrophiinae</taxon>
        <taxon>Pseudonaja</taxon>
    </lineage>
</organism>
<evidence type="ECO:0000313" key="2">
    <source>
        <dbReference type="Proteomes" id="UP000472273"/>
    </source>
</evidence>
<sequence length="47" mass="4919">RKEHPTAKPSPAVAACSEAEAIEVLESAEEEGFPGAAEDVMVFPPSH</sequence>
<keyword evidence="2" id="KW-1185">Reference proteome</keyword>